<reference evidence="3" key="1">
    <citation type="journal article" date="2019" name="Plant J.">
        <title>Chlorella vulgaris genome assembly and annotation reveals the molecular basis for metabolic acclimation to high light conditions.</title>
        <authorList>
            <person name="Cecchin M."/>
            <person name="Marcolungo L."/>
            <person name="Rossato M."/>
            <person name="Girolomoni L."/>
            <person name="Cosentino E."/>
            <person name="Cuine S."/>
            <person name="Li-Beisson Y."/>
            <person name="Delledonne M."/>
            <person name="Ballottari M."/>
        </authorList>
    </citation>
    <scope>NUCLEOTIDE SEQUENCE</scope>
    <source>
        <strain evidence="3">211/11P</strain>
    </source>
</reference>
<dbReference type="Pfam" id="PF25074">
    <property type="entry name" value="DUF7798"/>
    <property type="match status" value="1"/>
</dbReference>
<feature type="compositionally biased region" description="Pro residues" evidence="1">
    <location>
        <begin position="49"/>
        <end position="60"/>
    </location>
</feature>
<name>A0A9D4TT14_CHLVU</name>
<feature type="region of interest" description="Disordered" evidence="1">
    <location>
        <begin position="654"/>
        <end position="680"/>
    </location>
</feature>
<evidence type="ECO:0000313" key="3">
    <source>
        <dbReference type="EMBL" id="KAI3433665.1"/>
    </source>
</evidence>
<feature type="domain" description="DUF7798" evidence="2">
    <location>
        <begin position="696"/>
        <end position="833"/>
    </location>
</feature>
<protein>
    <recommendedName>
        <fullName evidence="2">DUF7798 domain-containing protein</fullName>
    </recommendedName>
</protein>
<dbReference type="InterPro" id="IPR056700">
    <property type="entry name" value="DUF7798"/>
</dbReference>
<evidence type="ECO:0000256" key="1">
    <source>
        <dbReference type="SAM" id="MobiDB-lite"/>
    </source>
</evidence>
<feature type="compositionally biased region" description="Acidic residues" evidence="1">
    <location>
        <begin position="1"/>
        <end position="12"/>
    </location>
</feature>
<evidence type="ECO:0000259" key="2">
    <source>
        <dbReference type="Pfam" id="PF25074"/>
    </source>
</evidence>
<feature type="compositionally biased region" description="Polar residues" evidence="1">
    <location>
        <begin position="72"/>
        <end position="81"/>
    </location>
</feature>
<comment type="caution">
    <text evidence="3">The sequence shown here is derived from an EMBL/GenBank/DDBJ whole genome shotgun (WGS) entry which is preliminary data.</text>
</comment>
<accession>A0A9D4TT14</accession>
<dbReference type="AlphaFoldDB" id="A0A9D4TT14"/>
<feature type="compositionally biased region" description="Low complexity" evidence="1">
    <location>
        <begin position="178"/>
        <end position="233"/>
    </location>
</feature>
<evidence type="ECO:0000313" key="4">
    <source>
        <dbReference type="Proteomes" id="UP001055712"/>
    </source>
</evidence>
<dbReference type="PANTHER" id="PTHR36011:SF1">
    <property type="entry name" value="BAT2 DOMAIN PROTEIN"/>
    <property type="match status" value="1"/>
</dbReference>
<feature type="region of interest" description="Disordered" evidence="1">
    <location>
        <begin position="1"/>
        <end position="83"/>
    </location>
</feature>
<dbReference type="EMBL" id="SIDB01000004">
    <property type="protein sequence ID" value="KAI3433665.1"/>
    <property type="molecule type" value="Genomic_DNA"/>
</dbReference>
<feature type="compositionally biased region" description="Pro residues" evidence="1">
    <location>
        <begin position="348"/>
        <end position="360"/>
    </location>
</feature>
<feature type="compositionally biased region" description="Low complexity" evidence="1">
    <location>
        <begin position="13"/>
        <end position="48"/>
    </location>
</feature>
<feature type="region of interest" description="Disordered" evidence="1">
    <location>
        <begin position="324"/>
        <end position="415"/>
    </location>
</feature>
<dbReference type="PANTHER" id="PTHR36011">
    <property type="entry name" value="BAT2 DOMAIN PROTEIN"/>
    <property type="match status" value="1"/>
</dbReference>
<feature type="compositionally biased region" description="Low complexity" evidence="1">
    <location>
        <begin position="668"/>
        <end position="680"/>
    </location>
</feature>
<keyword evidence="4" id="KW-1185">Reference proteome</keyword>
<reference evidence="3" key="2">
    <citation type="submission" date="2020-11" db="EMBL/GenBank/DDBJ databases">
        <authorList>
            <person name="Cecchin M."/>
            <person name="Marcolungo L."/>
            <person name="Rossato M."/>
            <person name="Girolomoni L."/>
            <person name="Cosentino E."/>
            <person name="Cuine S."/>
            <person name="Li-Beisson Y."/>
            <person name="Delledonne M."/>
            <person name="Ballottari M."/>
        </authorList>
    </citation>
    <scope>NUCLEOTIDE SEQUENCE</scope>
    <source>
        <strain evidence="3">211/11P</strain>
        <tissue evidence="3">Whole cell</tissue>
    </source>
</reference>
<gene>
    <name evidence="3" type="ORF">D9Q98_003474</name>
</gene>
<organism evidence="3 4">
    <name type="scientific">Chlorella vulgaris</name>
    <name type="common">Green alga</name>
    <dbReference type="NCBI Taxonomy" id="3077"/>
    <lineage>
        <taxon>Eukaryota</taxon>
        <taxon>Viridiplantae</taxon>
        <taxon>Chlorophyta</taxon>
        <taxon>core chlorophytes</taxon>
        <taxon>Trebouxiophyceae</taxon>
        <taxon>Chlorellales</taxon>
        <taxon>Chlorellaceae</taxon>
        <taxon>Chlorella clade</taxon>
        <taxon>Chlorella</taxon>
    </lineage>
</organism>
<sequence length="843" mass="84417">MSDSDEGWDELEPAPAVVSASSSGTGRSSTPDSPKTVAAAAVPHTLAAPPAPGPRPPSALPAPGAHRPAATSLLSQGQQYQARGHRHLQWLAQQHRPLGPQPPHLPGQRRHHNLPHAQQQQQSHGHVHRLLWRQQGRQPQLPLQPAGLQDHHSPGCRSLLLWARLPGVPPLNRRLSNPGLQQSPQQQQQGSSRPGQALPQCPAGAAQQQAAQAPGTAVARPAAAVQPAPAVAEASKDVSHPTAGQPSSSSGASQPADGSAAAAGAAASSGGDAQPGGSAAGWGGGGWGALGRLGASLQSAATTAIRDVTELGDSFQKVLHEVAQASDGEEEEGQEERAGRQLAGGPASAPPPGSQSPLPPDQEAKRRQVLARLAADDGPDPPHSQRQPRGEAGRGQQKAQPLAGSPHATAADGRAGAAAAAGAGAAPVAASQALTSLWGWGKGLASKVEQAAASVGRELAETVHDAQPAVAAVKSNAVASGRAAEFKIGSTLGALGRHAQGLLESAMEGPGRAAAGGEAEGEEAVLFADQLYIHGGRSAQEDLEALANDSSRIANRLRPLLAEEERAALEQALAALAPIFDLAVAHTDDSAAAGSSAATTTTPAVPDVPAIAAGHALVHELAAAACERAEALAQAAHASAAQLVAASPSSSSVATQGSAAGTGGGATSGPETAATAAAEAGDGGAPGAVAAVPALKALAALHADGVRSLAELCSLCLERLLALARSLSSFHRYARPADDGISWPPQADACALLLRRQALRMLDDLAGVAAAFGSSLAATGSQLDAAAGGPAGSKLYSQAAAPLARGLQADSQAAAARLQDACRALRQLVWLTSVPRQTVDDLL</sequence>
<proteinExistence type="predicted"/>
<feature type="compositionally biased region" description="Low complexity" evidence="1">
    <location>
        <begin position="243"/>
        <end position="277"/>
    </location>
</feature>
<feature type="region of interest" description="Disordered" evidence="1">
    <location>
        <begin position="172"/>
        <end position="280"/>
    </location>
</feature>
<dbReference type="Proteomes" id="UP001055712">
    <property type="component" value="Unassembled WGS sequence"/>
</dbReference>
<feature type="region of interest" description="Disordered" evidence="1">
    <location>
        <begin position="96"/>
        <end position="127"/>
    </location>
</feature>
<dbReference type="OrthoDB" id="515946at2759"/>